<keyword evidence="2" id="KW-0472">Membrane</keyword>
<feature type="region of interest" description="Disordered" evidence="1">
    <location>
        <begin position="1"/>
        <end position="26"/>
    </location>
</feature>
<sequence length="232" mass="24844">MNDIQQVNAQQHSTPPNMQQNMQQNTRARRRVTDDIAIVRIIAIVLTVLGLLTTTACICAMFYLNRGEYNPLDVFVLLAAVIVGLVTPMLLLSALTSWIIVAVASWRKRRAARIAAMLSPVPPMPMYAAPVTPGPVLAAAPAPTSPLPPAHHPRVYNEPPMRADGRFTPLGHGDGNANMPAAYGPLFAETVTAPPAAGLPVPAYDPDPTTVHGVPASFPMHARDQPDTETAQ</sequence>
<reference evidence="3 4" key="1">
    <citation type="submission" date="2018-09" db="EMBL/GenBank/DDBJ databases">
        <title>Characterization of the phylogenetic diversity of five novel species belonging to the genus Bifidobacterium.</title>
        <authorList>
            <person name="Lugli G.A."/>
            <person name="Duranti S."/>
            <person name="Milani C."/>
        </authorList>
    </citation>
    <scope>NUCLEOTIDE SEQUENCE [LARGE SCALE GENOMIC DNA]</scope>
    <source>
        <strain evidence="3 4">2034B</strain>
    </source>
</reference>
<dbReference type="Proteomes" id="UP000287533">
    <property type="component" value="Unassembled WGS sequence"/>
</dbReference>
<accession>A0A430FNA4</accession>
<organism evidence="3 4">
    <name type="scientific">Bifidobacterium goeldii</name>
    <dbReference type="NCBI Taxonomy" id="2306975"/>
    <lineage>
        <taxon>Bacteria</taxon>
        <taxon>Bacillati</taxon>
        <taxon>Actinomycetota</taxon>
        <taxon>Actinomycetes</taxon>
        <taxon>Bifidobacteriales</taxon>
        <taxon>Bifidobacteriaceae</taxon>
        <taxon>Bifidobacterium</taxon>
    </lineage>
</organism>
<name>A0A430FNA4_9BIFI</name>
<proteinExistence type="predicted"/>
<feature type="transmembrane region" description="Helical" evidence="2">
    <location>
        <begin position="75"/>
        <end position="104"/>
    </location>
</feature>
<protein>
    <submittedName>
        <fullName evidence="3">Uncharacterized protein</fullName>
    </submittedName>
</protein>
<evidence type="ECO:0000313" key="3">
    <source>
        <dbReference type="EMBL" id="RSX54307.1"/>
    </source>
</evidence>
<keyword evidence="4" id="KW-1185">Reference proteome</keyword>
<feature type="compositionally biased region" description="Polar residues" evidence="1">
    <location>
        <begin position="1"/>
        <end position="16"/>
    </location>
</feature>
<feature type="transmembrane region" description="Helical" evidence="2">
    <location>
        <begin position="37"/>
        <end position="63"/>
    </location>
</feature>
<keyword evidence="2" id="KW-0812">Transmembrane</keyword>
<dbReference type="EMBL" id="QXGL01000001">
    <property type="protein sequence ID" value="RSX54307.1"/>
    <property type="molecule type" value="Genomic_DNA"/>
</dbReference>
<evidence type="ECO:0000256" key="1">
    <source>
        <dbReference type="SAM" id="MobiDB-lite"/>
    </source>
</evidence>
<keyword evidence="2" id="KW-1133">Transmembrane helix</keyword>
<evidence type="ECO:0000256" key="2">
    <source>
        <dbReference type="SAM" id="Phobius"/>
    </source>
</evidence>
<comment type="caution">
    <text evidence="3">The sequence shown here is derived from an EMBL/GenBank/DDBJ whole genome shotgun (WGS) entry which is preliminary data.</text>
</comment>
<evidence type="ECO:0000313" key="4">
    <source>
        <dbReference type="Proteomes" id="UP000287533"/>
    </source>
</evidence>
<gene>
    <name evidence="3" type="ORF">D2E25_0615</name>
</gene>
<dbReference type="AlphaFoldDB" id="A0A430FNA4"/>